<evidence type="ECO:0000256" key="1">
    <source>
        <dbReference type="SAM" id="MobiDB-lite"/>
    </source>
</evidence>
<protein>
    <submittedName>
        <fullName evidence="2">Jg19055 protein</fullName>
    </submittedName>
</protein>
<sequence>MRYALCETTRRPATSKQKPRGAGRARDGRGAGTAGHLRSTAPLISPARARVAFCSMHRAGCSLYRPDVEWRCGSDESTLRGMAVSLAHTAYSPMRPHWAVCRLWLRRLIYHTYIQKRGKTKKLYRGVLGYCITQNTKMLKFNWNRP</sequence>
<evidence type="ECO:0000313" key="3">
    <source>
        <dbReference type="Proteomes" id="UP000838756"/>
    </source>
</evidence>
<reference evidence="2" key="1">
    <citation type="submission" date="2022-03" db="EMBL/GenBank/DDBJ databases">
        <authorList>
            <person name="Lindestad O."/>
        </authorList>
    </citation>
    <scope>NUCLEOTIDE SEQUENCE</scope>
</reference>
<feature type="region of interest" description="Disordered" evidence="1">
    <location>
        <begin position="1"/>
        <end position="37"/>
    </location>
</feature>
<gene>
    <name evidence="2" type="primary">jg19055</name>
    <name evidence="2" type="ORF">PAEG_LOCUS27718</name>
</gene>
<dbReference type="Proteomes" id="UP000838756">
    <property type="component" value="Unassembled WGS sequence"/>
</dbReference>
<keyword evidence="3" id="KW-1185">Reference proteome</keyword>
<evidence type="ECO:0000313" key="2">
    <source>
        <dbReference type="EMBL" id="CAH2269507.1"/>
    </source>
</evidence>
<dbReference type="AlphaFoldDB" id="A0A8S4SLL2"/>
<organism evidence="2 3">
    <name type="scientific">Pararge aegeria aegeria</name>
    <dbReference type="NCBI Taxonomy" id="348720"/>
    <lineage>
        <taxon>Eukaryota</taxon>
        <taxon>Metazoa</taxon>
        <taxon>Ecdysozoa</taxon>
        <taxon>Arthropoda</taxon>
        <taxon>Hexapoda</taxon>
        <taxon>Insecta</taxon>
        <taxon>Pterygota</taxon>
        <taxon>Neoptera</taxon>
        <taxon>Endopterygota</taxon>
        <taxon>Lepidoptera</taxon>
        <taxon>Glossata</taxon>
        <taxon>Ditrysia</taxon>
        <taxon>Papilionoidea</taxon>
        <taxon>Nymphalidae</taxon>
        <taxon>Satyrinae</taxon>
        <taxon>Satyrini</taxon>
        <taxon>Parargina</taxon>
        <taxon>Pararge</taxon>
    </lineage>
</organism>
<comment type="caution">
    <text evidence="2">The sequence shown here is derived from an EMBL/GenBank/DDBJ whole genome shotgun (WGS) entry which is preliminary data.</text>
</comment>
<accession>A0A8S4SLL2</accession>
<dbReference type="EMBL" id="CAKXAJ010026534">
    <property type="protein sequence ID" value="CAH2269507.1"/>
    <property type="molecule type" value="Genomic_DNA"/>
</dbReference>
<proteinExistence type="predicted"/>
<name>A0A8S4SLL2_9NEOP</name>